<evidence type="ECO:0000259" key="2">
    <source>
        <dbReference type="Pfam" id="PF13690"/>
    </source>
</evidence>
<proteinExistence type="predicted"/>
<dbReference type="Pfam" id="PF13690">
    <property type="entry name" value="CheX"/>
    <property type="match status" value="1"/>
</dbReference>
<sequence length="163" mass="17132">MTTTTGVAPIRADEVWELVAEVWESLLQLPAIRADHAFGLQGAMTASVTIDGDWTGLVTVTMPPTTAVAVTRAMLQIPETDDVSDADVADAVGEVVNVIGGNVKALLQGSTSLGLPRVELEWAPVHAQLVCRAGVEWPGHAARIGVWHLPSTATSNDSMGEAR</sequence>
<dbReference type="Proteomes" id="UP001596189">
    <property type="component" value="Unassembled WGS sequence"/>
</dbReference>
<dbReference type="SUPFAM" id="SSF103039">
    <property type="entry name" value="CheC-like"/>
    <property type="match status" value="1"/>
</dbReference>
<protein>
    <submittedName>
        <fullName evidence="3">Chemotaxis protein CheX</fullName>
    </submittedName>
</protein>
<dbReference type="InterPro" id="IPR028976">
    <property type="entry name" value="CheC-like_sf"/>
</dbReference>
<feature type="domain" description="Chemotaxis phosphatase CheX-like" evidence="2">
    <location>
        <begin position="44"/>
        <end position="118"/>
    </location>
</feature>
<reference evidence="4" key="1">
    <citation type="journal article" date="2019" name="Int. J. Syst. Evol. Microbiol.">
        <title>The Global Catalogue of Microorganisms (GCM) 10K type strain sequencing project: providing services to taxonomists for standard genome sequencing and annotation.</title>
        <authorList>
            <consortium name="The Broad Institute Genomics Platform"/>
            <consortium name="The Broad Institute Genome Sequencing Center for Infectious Disease"/>
            <person name="Wu L."/>
            <person name="Ma J."/>
        </authorList>
    </citation>
    <scope>NUCLEOTIDE SEQUENCE [LARGE SCALE GENOMIC DNA]</scope>
    <source>
        <strain evidence="4">KACC 14249</strain>
    </source>
</reference>
<dbReference type="Gene3D" id="3.40.1550.10">
    <property type="entry name" value="CheC-like"/>
    <property type="match status" value="1"/>
</dbReference>
<keyword evidence="4" id="KW-1185">Reference proteome</keyword>
<organism evidence="3 4">
    <name type="scientific">Angustibacter luteus</name>
    <dbReference type="NCBI Taxonomy" id="658456"/>
    <lineage>
        <taxon>Bacteria</taxon>
        <taxon>Bacillati</taxon>
        <taxon>Actinomycetota</taxon>
        <taxon>Actinomycetes</taxon>
        <taxon>Kineosporiales</taxon>
        <taxon>Kineosporiaceae</taxon>
    </lineage>
</organism>
<comment type="caution">
    <text evidence="3">The sequence shown here is derived from an EMBL/GenBank/DDBJ whole genome shotgun (WGS) entry which is preliminary data.</text>
</comment>
<keyword evidence="1" id="KW-0145">Chemotaxis</keyword>
<dbReference type="EMBL" id="JBHSRD010000005">
    <property type="protein sequence ID" value="MFC6008545.1"/>
    <property type="molecule type" value="Genomic_DNA"/>
</dbReference>
<gene>
    <name evidence="3" type="ORF">ACFQDO_15515</name>
</gene>
<evidence type="ECO:0000313" key="4">
    <source>
        <dbReference type="Proteomes" id="UP001596189"/>
    </source>
</evidence>
<name>A0ABW1JHV4_9ACTN</name>
<accession>A0ABW1JHV4</accession>
<dbReference type="RefSeq" id="WP_345718520.1">
    <property type="nucleotide sequence ID" value="NZ_BAABFP010000009.1"/>
</dbReference>
<evidence type="ECO:0000313" key="3">
    <source>
        <dbReference type="EMBL" id="MFC6008545.1"/>
    </source>
</evidence>
<dbReference type="InterPro" id="IPR028051">
    <property type="entry name" value="CheX-like_dom"/>
</dbReference>
<evidence type="ECO:0000256" key="1">
    <source>
        <dbReference type="ARBA" id="ARBA00022500"/>
    </source>
</evidence>